<organism evidence="1 2">
    <name type="scientific">Halosimplex aquaticum</name>
    <dbReference type="NCBI Taxonomy" id="3026162"/>
    <lineage>
        <taxon>Archaea</taxon>
        <taxon>Methanobacteriati</taxon>
        <taxon>Methanobacteriota</taxon>
        <taxon>Stenosarchaea group</taxon>
        <taxon>Halobacteria</taxon>
        <taxon>Halobacteriales</taxon>
        <taxon>Haloarculaceae</taxon>
        <taxon>Halosimplex</taxon>
    </lineage>
</organism>
<dbReference type="PANTHER" id="PTHR12697">
    <property type="entry name" value="PBS LYASE HEAT-LIKE PROTEIN"/>
    <property type="match status" value="1"/>
</dbReference>
<accession>A0ABD5Y3X8</accession>
<dbReference type="SUPFAM" id="SSF48371">
    <property type="entry name" value="ARM repeat"/>
    <property type="match status" value="1"/>
</dbReference>
<sequence>MTERPEQLRDRAAVDPGALARSLETFPREAAAVGETLCAVEGESRVVAVAAVADRLTDADVVVRRGAALALRTCFEARPEAGTGVAPELAQALTDEDHVVRKHAGTALRDLALHDPETADAAVDSLPELFDPASPDLLSAGLDIAAAVAESDPDAALPLVPSLLDTLDAVADSAAGRSGDLAGGVASSPAAREFRRQHAAELGRQRDRIVALVNETLTARPEVVESVRPVLVEALRSESVGVARAALAETLGRVAESDPEAVAETTDDLAGLLDDRDSAVATSAAWALGVLADTHGERVADAVDAHVDPVAEYLDADARAARVASATLLAYVAEHRPDAVAPVTASLATALNDSNPDVRASAVLALGEAGDESVLAELRAVTEDDPDERVRATARTVVDRIESDE</sequence>
<dbReference type="RefSeq" id="WP_274322114.1">
    <property type="nucleotide sequence ID" value="NZ_CP118158.1"/>
</dbReference>
<dbReference type="GeneID" id="78821328"/>
<dbReference type="EMBL" id="JBHTAS010000001">
    <property type="protein sequence ID" value="MFC7141021.1"/>
    <property type="molecule type" value="Genomic_DNA"/>
</dbReference>
<reference evidence="1 2" key="1">
    <citation type="journal article" date="2019" name="Int. J. Syst. Evol. Microbiol.">
        <title>The Global Catalogue of Microorganisms (GCM) 10K type strain sequencing project: providing services to taxonomists for standard genome sequencing and annotation.</title>
        <authorList>
            <consortium name="The Broad Institute Genomics Platform"/>
            <consortium name="The Broad Institute Genome Sequencing Center for Infectious Disease"/>
            <person name="Wu L."/>
            <person name="Ma J."/>
        </authorList>
    </citation>
    <scope>NUCLEOTIDE SEQUENCE [LARGE SCALE GENOMIC DNA]</scope>
    <source>
        <strain evidence="1 2">XZYJT29</strain>
    </source>
</reference>
<dbReference type="PANTHER" id="PTHR12697:SF5">
    <property type="entry name" value="DEOXYHYPUSINE HYDROXYLASE"/>
    <property type="match status" value="1"/>
</dbReference>
<protein>
    <submittedName>
        <fullName evidence="1">HEAT repeat domain-containing protein</fullName>
    </submittedName>
</protein>
<dbReference type="InterPro" id="IPR011989">
    <property type="entry name" value="ARM-like"/>
</dbReference>
<evidence type="ECO:0000313" key="1">
    <source>
        <dbReference type="EMBL" id="MFC7141021.1"/>
    </source>
</evidence>
<gene>
    <name evidence="1" type="ORF">ACFQMA_14445</name>
</gene>
<proteinExistence type="predicted"/>
<dbReference type="InterPro" id="IPR016024">
    <property type="entry name" value="ARM-type_fold"/>
</dbReference>
<dbReference type="SMART" id="SM00567">
    <property type="entry name" value="EZ_HEAT"/>
    <property type="match status" value="3"/>
</dbReference>
<keyword evidence="2" id="KW-1185">Reference proteome</keyword>
<dbReference type="Proteomes" id="UP001596432">
    <property type="component" value="Unassembled WGS sequence"/>
</dbReference>
<dbReference type="InterPro" id="IPR004155">
    <property type="entry name" value="PBS_lyase_HEAT"/>
</dbReference>
<dbReference type="Gene3D" id="1.25.10.10">
    <property type="entry name" value="Leucine-rich Repeat Variant"/>
    <property type="match status" value="2"/>
</dbReference>
<dbReference type="AlphaFoldDB" id="A0ABD5Y3X8"/>
<dbReference type="Pfam" id="PF13646">
    <property type="entry name" value="HEAT_2"/>
    <property type="match status" value="1"/>
</dbReference>
<name>A0ABD5Y3X8_9EURY</name>
<evidence type="ECO:0000313" key="2">
    <source>
        <dbReference type="Proteomes" id="UP001596432"/>
    </source>
</evidence>
<comment type="caution">
    <text evidence="1">The sequence shown here is derived from an EMBL/GenBank/DDBJ whole genome shotgun (WGS) entry which is preliminary data.</text>
</comment>